<keyword evidence="10" id="KW-1185">Reference proteome</keyword>
<comment type="caution">
    <text evidence="9">The sequence shown here is derived from an EMBL/GenBank/DDBJ whole genome shotgun (WGS) entry which is preliminary data.</text>
</comment>
<evidence type="ECO:0000256" key="8">
    <source>
        <dbReference type="SAM" id="Phobius"/>
    </source>
</evidence>
<comment type="subcellular location">
    <subcellularLocation>
        <location evidence="1">Membrane</location>
        <topology evidence="1">Multi-pass membrane protein</topology>
    </subcellularLocation>
</comment>
<feature type="transmembrane region" description="Helical" evidence="8">
    <location>
        <begin position="28"/>
        <end position="48"/>
    </location>
</feature>
<keyword evidence="6 8" id="KW-0472">Membrane</keyword>
<dbReference type="UniPathway" id="UPA00557">
    <property type="reaction ID" value="UER00614"/>
</dbReference>
<feature type="transmembrane region" description="Helical" evidence="8">
    <location>
        <begin position="122"/>
        <end position="139"/>
    </location>
</feature>
<dbReference type="EC" id="2.7.7.41" evidence="7"/>
<evidence type="ECO:0000256" key="6">
    <source>
        <dbReference type="ARBA" id="ARBA00023136"/>
    </source>
</evidence>
<dbReference type="EMBL" id="BLVO01000016">
    <property type="protein sequence ID" value="GFM34644.1"/>
    <property type="molecule type" value="Genomic_DNA"/>
</dbReference>
<dbReference type="GO" id="GO:0009273">
    <property type="term" value="P:peptidoglycan-based cell wall biogenesis"/>
    <property type="evidence" value="ECO:0007669"/>
    <property type="project" value="TreeGrafter"/>
</dbReference>
<gene>
    <name evidence="9" type="ORF">DSM101010T_30090</name>
</gene>
<reference evidence="9 10" key="1">
    <citation type="submission" date="2020-05" db="EMBL/GenBank/DDBJ databases">
        <title>Draft genome sequence of Desulfovibrio sp. strain HN2T.</title>
        <authorList>
            <person name="Ueno A."/>
            <person name="Tamazawa S."/>
            <person name="Tamamura S."/>
            <person name="Murakami T."/>
            <person name="Kiyama T."/>
            <person name="Inomata H."/>
            <person name="Amano Y."/>
            <person name="Miyakawa K."/>
            <person name="Tamaki H."/>
            <person name="Naganuma T."/>
            <person name="Kaneko K."/>
        </authorList>
    </citation>
    <scope>NUCLEOTIDE SEQUENCE [LARGE SCALE GENOMIC DNA]</scope>
    <source>
        <strain evidence="9 10">HN2</strain>
    </source>
</reference>
<dbReference type="GO" id="GO:0016024">
    <property type="term" value="P:CDP-diacylglycerol biosynthetic process"/>
    <property type="evidence" value="ECO:0007669"/>
    <property type="project" value="UniProtKB-UniPathway"/>
</dbReference>
<proteinExistence type="inferred from homology"/>
<organism evidence="9 10">
    <name type="scientific">Desulfovibrio subterraneus</name>
    <dbReference type="NCBI Taxonomy" id="2718620"/>
    <lineage>
        <taxon>Bacteria</taxon>
        <taxon>Pseudomonadati</taxon>
        <taxon>Thermodesulfobacteriota</taxon>
        <taxon>Desulfovibrionia</taxon>
        <taxon>Desulfovibrionales</taxon>
        <taxon>Desulfovibrionaceae</taxon>
        <taxon>Desulfovibrio</taxon>
    </lineage>
</organism>
<evidence type="ECO:0000256" key="5">
    <source>
        <dbReference type="ARBA" id="ARBA00022989"/>
    </source>
</evidence>
<evidence type="ECO:0000256" key="7">
    <source>
        <dbReference type="RuleBase" id="RU003938"/>
    </source>
</evidence>
<dbReference type="Pfam" id="PF01148">
    <property type="entry name" value="CTP_transf_1"/>
    <property type="match status" value="1"/>
</dbReference>
<protein>
    <recommendedName>
        <fullName evidence="7">Phosphatidate cytidylyltransferase</fullName>
        <ecNumber evidence="7">2.7.7.41</ecNumber>
    </recommendedName>
</protein>
<keyword evidence="7 9" id="KW-0548">Nucleotidyltransferase</keyword>
<dbReference type="AlphaFoldDB" id="A0A7J0BNN4"/>
<feature type="transmembrane region" description="Helical" evidence="8">
    <location>
        <begin position="252"/>
        <end position="273"/>
    </location>
</feature>
<keyword evidence="3 7" id="KW-0808">Transferase</keyword>
<dbReference type="RefSeq" id="WP_174406316.1">
    <property type="nucleotide sequence ID" value="NZ_BLVO01000016.1"/>
</dbReference>
<feature type="transmembrane region" description="Helical" evidence="8">
    <location>
        <begin position="7"/>
        <end position="22"/>
    </location>
</feature>
<dbReference type="PANTHER" id="PTHR43535:SF1">
    <property type="entry name" value="PHOSPHATIDATE CYTIDYLYLTRANSFERASE"/>
    <property type="match status" value="1"/>
</dbReference>
<comment type="pathway">
    <text evidence="7">Phospholipid metabolism; CDP-diacylglycerol biosynthesis; CDP-diacylglycerol from sn-glycerol 3-phosphate: step 3/3.</text>
</comment>
<feature type="transmembrane region" description="Helical" evidence="8">
    <location>
        <begin position="285"/>
        <end position="306"/>
    </location>
</feature>
<comment type="catalytic activity">
    <reaction evidence="7">
        <text>a 1,2-diacyl-sn-glycero-3-phosphate + CTP + H(+) = a CDP-1,2-diacyl-sn-glycerol + diphosphate</text>
        <dbReference type="Rhea" id="RHEA:16229"/>
        <dbReference type="ChEBI" id="CHEBI:15378"/>
        <dbReference type="ChEBI" id="CHEBI:33019"/>
        <dbReference type="ChEBI" id="CHEBI:37563"/>
        <dbReference type="ChEBI" id="CHEBI:58332"/>
        <dbReference type="ChEBI" id="CHEBI:58608"/>
        <dbReference type="EC" id="2.7.7.41"/>
    </reaction>
</comment>
<sequence length="350" mass="39336">MTLLNKLVLLVAIGASFVLLHMKGQTEMLWIMAVLVGILSLFSIIWRVMEAKEMAMGPEIRDRTITWWWMVAVFMLALSTHRIVSFLFLGFLSFAALREYYSMLPMHEKAGDKVLSFKDRGAILASYLAIPTIILLAYIEWYNLFIILVPVYVFLLIPILFILQNRTQGCLKSMGVIALGFMFFVHNFGHCLFMINMGPIVLMYCIALTEARDLLSFWVGKGLARKAAAMPKGKLRSFLERKIAAEISPKKTWAAGLVSAVLIALLSLVFVPLMPDFPDGRMSYAYSALVGFMIGMLGLFGDLAFSMVKRDIGVKDSGSSLPGHGGIIDRIDSLVFTVPIVFHLIYWQYF</sequence>
<dbReference type="InterPro" id="IPR000374">
    <property type="entry name" value="PC_trans"/>
</dbReference>
<comment type="similarity">
    <text evidence="2 7">Belongs to the CDS family.</text>
</comment>
<dbReference type="PANTHER" id="PTHR43535">
    <property type="entry name" value="PHOSPHATIDATE CYTIDYLYLTRANSFERASE"/>
    <property type="match status" value="1"/>
</dbReference>
<accession>A0A7J0BNN4</accession>
<evidence type="ECO:0000256" key="4">
    <source>
        <dbReference type="ARBA" id="ARBA00022692"/>
    </source>
</evidence>
<evidence type="ECO:0000313" key="10">
    <source>
        <dbReference type="Proteomes" id="UP000503840"/>
    </source>
</evidence>
<feature type="transmembrane region" description="Helical" evidence="8">
    <location>
        <begin position="175"/>
        <end position="195"/>
    </location>
</feature>
<evidence type="ECO:0000256" key="3">
    <source>
        <dbReference type="ARBA" id="ARBA00022679"/>
    </source>
</evidence>
<dbReference type="GO" id="GO:0005886">
    <property type="term" value="C:plasma membrane"/>
    <property type="evidence" value="ECO:0007669"/>
    <property type="project" value="TreeGrafter"/>
</dbReference>
<evidence type="ECO:0000256" key="1">
    <source>
        <dbReference type="ARBA" id="ARBA00004141"/>
    </source>
</evidence>
<keyword evidence="4 7" id="KW-0812">Transmembrane</keyword>
<evidence type="ECO:0000256" key="2">
    <source>
        <dbReference type="ARBA" id="ARBA00010185"/>
    </source>
</evidence>
<dbReference type="GO" id="GO:0004605">
    <property type="term" value="F:phosphatidate cytidylyltransferase activity"/>
    <property type="evidence" value="ECO:0007669"/>
    <property type="project" value="UniProtKB-EC"/>
</dbReference>
<name>A0A7J0BNN4_9BACT</name>
<dbReference type="Proteomes" id="UP000503840">
    <property type="component" value="Unassembled WGS sequence"/>
</dbReference>
<dbReference type="PROSITE" id="PS01315">
    <property type="entry name" value="CDS"/>
    <property type="match status" value="1"/>
</dbReference>
<keyword evidence="5 8" id="KW-1133">Transmembrane helix</keyword>
<evidence type="ECO:0000313" key="9">
    <source>
        <dbReference type="EMBL" id="GFM34644.1"/>
    </source>
</evidence>
<feature type="transmembrane region" description="Helical" evidence="8">
    <location>
        <begin position="145"/>
        <end position="163"/>
    </location>
</feature>